<reference evidence="1" key="1">
    <citation type="submission" date="2018-05" db="EMBL/GenBank/DDBJ databases">
        <authorList>
            <person name="Lanie J.A."/>
            <person name="Ng W.-L."/>
            <person name="Kazmierczak K.M."/>
            <person name="Andrzejewski T.M."/>
            <person name="Davidsen T.M."/>
            <person name="Wayne K.J."/>
            <person name="Tettelin H."/>
            <person name="Glass J.I."/>
            <person name="Rusch D."/>
            <person name="Podicherti R."/>
            <person name="Tsui H.-C.T."/>
            <person name="Winkler M.E."/>
        </authorList>
    </citation>
    <scope>NUCLEOTIDE SEQUENCE</scope>
</reference>
<name>A0A382JUA7_9ZZZZ</name>
<feature type="non-terminal residue" evidence="1">
    <location>
        <position position="66"/>
    </location>
</feature>
<proteinExistence type="predicted"/>
<gene>
    <name evidence="1" type="ORF">METZ01_LOCUS267786</name>
</gene>
<sequence length="66" mass="7298">MNTLEQTTQLAIELIKQQKVSDYEFSVGKSSGVSTSVRLSEVETLKYHLDASFDVSVYIGKNKGQA</sequence>
<dbReference type="AlphaFoldDB" id="A0A382JUA7"/>
<dbReference type="InterPro" id="IPR036059">
    <property type="entry name" value="TldD/PmbA_sf"/>
</dbReference>
<dbReference type="EMBL" id="UINC01076097">
    <property type="protein sequence ID" value="SVC14932.1"/>
    <property type="molecule type" value="Genomic_DNA"/>
</dbReference>
<dbReference type="InterPro" id="IPR035068">
    <property type="entry name" value="TldD/PmbA_N"/>
</dbReference>
<dbReference type="GO" id="GO:0008237">
    <property type="term" value="F:metallopeptidase activity"/>
    <property type="evidence" value="ECO:0007669"/>
    <property type="project" value="InterPro"/>
</dbReference>
<dbReference type="Gene3D" id="3.30.2290.10">
    <property type="entry name" value="PmbA/TldD superfamily"/>
    <property type="match status" value="1"/>
</dbReference>
<evidence type="ECO:0000313" key="1">
    <source>
        <dbReference type="EMBL" id="SVC14932.1"/>
    </source>
</evidence>
<dbReference type="GO" id="GO:0006508">
    <property type="term" value="P:proteolysis"/>
    <property type="evidence" value="ECO:0007669"/>
    <property type="project" value="InterPro"/>
</dbReference>
<accession>A0A382JUA7</accession>
<protein>
    <submittedName>
        <fullName evidence="1">Uncharacterized protein</fullName>
    </submittedName>
</protein>
<organism evidence="1">
    <name type="scientific">marine metagenome</name>
    <dbReference type="NCBI Taxonomy" id="408172"/>
    <lineage>
        <taxon>unclassified sequences</taxon>
        <taxon>metagenomes</taxon>
        <taxon>ecological metagenomes</taxon>
    </lineage>
</organism>
<dbReference type="SUPFAM" id="SSF111283">
    <property type="entry name" value="Putative modulator of DNA gyrase, PmbA/TldD"/>
    <property type="match status" value="1"/>
</dbReference>